<evidence type="ECO:0000256" key="3">
    <source>
        <dbReference type="ARBA" id="ARBA00022989"/>
    </source>
</evidence>
<dbReference type="GeneID" id="54489590"/>
<keyword evidence="8" id="KW-1185">Reference proteome</keyword>
<evidence type="ECO:0000256" key="4">
    <source>
        <dbReference type="ARBA" id="ARBA00023136"/>
    </source>
</evidence>
<evidence type="ECO:0000256" key="2">
    <source>
        <dbReference type="ARBA" id="ARBA00022692"/>
    </source>
</evidence>
<name>A0A6A6VTV7_9PEZI</name>
<proteinExistence type="predicted"/>
<dbReference type="OrthoDB" id="272778at2759"/>
<dbReference type="GO" id="GO:0016020">
    <property type="term" value="C:membrane"/>
    <property type="evidence" value="ECO:0007669"/>
    <property type="project" value="UniProtKB-SubCell"/>
</dbReference>
<dbReference type="PANTHER" id="PTHR43066:SF21">
    <property type="entry name" value="UBIQUITIN-ASSOCIATED DOMAIN-CONTAINING PROTEIN 2"/>
    <property type="match status" value="1"/>
</dbReference>
<dbReference type="PANTHER" id="PTHR43066">
    <property type="entry name" value="RHOMBOID-RELATED PROTEIN"/>
    <property type="match status" value="1"/>
</dbReference>
<evidence type="ECO:0000256" key="6">
    <source>
        <dbReference type="SAM" id="Phobius"/>
    </source>
</evidence>
<evidence type="ECO:0000256" key="1">
    <source>
        <dbReference type="ARBA" id="ARBA00004141"/>
    </source>
</evidence>
<sequence>MHTSGFSHTPVSRILVFYIIASALLVSLTDNRQYIFILVDRHLWGYHQFWRLLTWQAAYLNSVEVICAVWTVYGLRVVERGWGSRKFMSFILTTLPYTTLLPPLLTALILRPLTLNSINLLPAGPTPLIFALLAQYHASVPATFRYRLLTRRPPSTSTSTSTQPSSSPPASLTLTSKSLSYIFPLQLALSQLPGSAIAAAVGFAVGYACRNEVLPGGSWRVPGWVVGEERSVERARFEGLRRRLELEREGDGRGTGRDGEADGDGDARRRTLGGLVAEQFRGGV</sequence>
<feature type="transmembrane region" description="Helical" evidence="6">
    <location>
        <begin position="49"/>
        <end position="75"/>
    </location>
</feature>
<evidence type="ECO:0008006" key="9">
    <source>
        <dbReference type="Google" id="ProtNLM"/>
    </source>
</evidence>
<organism evidence="7 8">
    <name type="scientific">Pseudovirgaria hyperparasitica</name>
    <dbReference type="NCBI Taxonomy" id="470096"/>
    <lineage>
        <taxon>Eukaryota</taxon>
        <taxon>Fungi</taxon>
        <taxon>Dikarya</taxon>
        <taxon>Ascomycota</taxon>
        <taxon>Pezizomycotina</taxon>
        <taxon>Dothideomycetes</taxon>
        <taxon>Dothideomycetes incertae sedis</taxon>
        <taxon>Acrospermales</taxon>
        <taxon>Acrospermaceae</taxon>
        <taxon>Pseudovirgaria</taxon>
    </lineage>
</organism>
<reference evidence="7" key="1">
    <citation type="journal article" date="2020" name="Stud. Mycol.">
        <title>101 Dothideomycetes genomes: a test case for predicting lifestyles and emergence of pathogens.</title>
        <authorList>
            <person name="Haridas S."/>
            <person name="Albert R."/>
            <person name="Binder M."/>
            <person name="Bloem J."/>
            <person name="Labutti K."/>
            <person name="Salamov A."/>
            <person name="Andreopoulos B."/>
            <person name="Baker S."/>
            <person name="Barry K."/>
            <person name="Bills G."/>
            <person name="Bluhm B."/>
            <person name="Cannon C."/>
            <person name="Castanera R."/>
            <person name="Culley D."/>
            <person name="Daum C."/>
            <person name="Ezra D."/>
            <person name="Gonzalez J."/>
            <person name="Henrissat B."/>
            <person name="Kuo A."/>
            <person name="Liang C."/>
            <person name="Lipzen A."/>
            <person name="Lutzoni F."/>
            <person name="Magnuson J."/>
            <person name="Mondo S."/>
            <person name="Nolan M."/>
            <person name="Ohm R."/>
            <person name="Pangilinan J."/>
            <person name="Park H.-J."/>
            <person name="Ramirez L."/>
            <person name="Alfaro M."/>
            <person name="Sun H."/>
            <person name="Tritt A."/>
            <person name="Yoshinaga Y."/>
            <person name="Zwiers L.-H."/>
            <person name="Turgeon B."/>
            <person name="Goodwin S."/>
            <person name="Spatafora J."/>
            <person name="Crous P."/>
            <person name="Grigoriev I."/>
        </authorList>
    </citation>
    <scope>NUCLEOTIDE SEQUENCE</scope>
    <source>
        <strain evidence="7">CBS 121739</strain>
    </source>
</reference>
<evidence type="ECO:0000256" key="5">
    <source>
        <dbReference type="SAM" id="MobiDB-lite"/>
    </source>
</evidence>
<dbReference type="RefSeq" id="XP_033596463.1">
    <property type="nucleotide sequence ID" value="XM_033748536.1"/>
</dbReference>
<feature type="region of interest" description="Disordered" evidence="5">
    <location>
        <begin position="248"/>
        <end position="269"/>
    </location>
</feature>
<protein>
    <recommendedName>
        <fullName evidence="9">Peptidase S54 rhomboid domain-containing protein</fullName>
    </recommendedName>
</protein>
<dbReference type="Proteomes" id="UP000799437">
    <property type="component" value="Unassembled WGS sequence"/>
</dbReference>
<keyword evidence="4 6" id="KW-0472">Membrane</keyword>
<feature type="region of interest" description="Disordered" evidence="5">
    <location>
        <begin position="152"/>
        <end position="171"/>
    </location>
</feature>
<dbReference type="AlphaFoldDB" id="A0A6A6VTV7"/>
<dbReference type="EMBL" id="ML996582">
    <property type="protein sequence ID" value="KAF2754012.1"/>
    <property type="molecule type" value="Genomic_DNA"/>
</dbReference>
<gene>
    <name evidence="7" type="ORF">EJ05DRAFT_514496</name>
</gene>
<feature type="transmembrane region" description="Helical" evidence="6">
    <location>
        <begin position="12"/>
        <end position="29"/>
    </location>
</feature>
<evidence type="ECO:0000313" key="7">
    <source>
        <dbReference type="EMBL" id="KAF2754012.1"/>
    </source>
</evidence>
<dbReference type="InterPro" id="IPR035952">
    <property type="entry name" value="Rhomboid-like_sf"/>
</dbReference>
<accession>A0A6A6VTV7</accession>
<feature type="transmembrane region" description="Helical" evidence="6">
    <location>
        <begin position="87"/>
        <end position="109"/>
    </location>
</feature>
<dbReference type="GO" id="GO:0004252">
    <property type="term" value="F:serine-type endopeptidase activity"/>
    <property type="evidence" value="ECO:0007669"/>
    <property type="project" value="TreeGrafter"/>
</dbReference>
<dbReference type="SUPFAM" id="SSF144091">
    <property type="entry name" value="Rhomboid-like"/>
    <property type="match status" value="1"/>
</dbReference>
<evidence type="ECO:0000313" key="8">
    <source>
        <dbReference type="Proteomes" id="UP000799437"/>
    </source>
</evidence>
<keyword evidence="2 6" id="KW-0812">Transmembrane</keyword>
<keyword evidence="3 6" id="KW-1133">Transmembrane helix</keyword>
<comment type="subcellular location">
    <subcellularLocation>
        <location evidence="1">Membrane</location>
        <topology evidence="1">Multi-pass membrane protein</topology>
    </subcellularLocation>
</comment>